<dbReference type="Proteomes" id="UP000664521">
    <property type="component" value="Unassembled WGS sequence"/>
</dbReference>
<feature type="compositionally biased region" description="Polar residues" evidence="5">
    <location>
        <begin position="1"/>
        <end position="13"/>
    </location>
</feature>
<evidence type="ECO:0000256" key="2">
    <source>
        <dbReference type="ARBA" id="ARBA00022692"/>
    </source>
</evidence>
<evidence type="ECO:0000256" key="4">
    <source>
        <dbReference type="ARBA" id="ARBA00023136"/>
    </source>
</evidence>
<feature type="region of interest" description="Disordered" evidence="5">
    <location>
        <begin position="1"/>
        <end position="59"/>
    </location>
</feature>
<evidence type="ECO:0000259" key="7">
    <source>
        <dbReference type="PROSITE" id="PS50850"/>
    </source>
</evidence>
<dbReference type="OrthoDB" id="446368at2759"/>
<dbReference type="EMBL" id="CAJPDS010000001">
    <property type="protein sequence ID" value="CAF9903268.1"/>
    <property type="molecule type" value="Genomic_DNA"/>
</dbReference>
<name>A0A8H3EEN8_9LECA</name>
<gene>
    <name evidence="8" type="ORF">HETSPECPRED_000186</name>
</gene>
<reference evidence="8" key="1">
    <citation type="submission" date="2021-03" db="EMBL/GenBank/DDBJ databases">
        <authorList>
            <person name="Tagirdzhanova G."/>
        </authorList>
    </citation>
    <scope>NUCLEOTIDE SEQUENCE</scope>
</reference>
<accession>A0A8H3EEN8</accession>
<dbReference type="AlphaFoldDB" id="A0A8H3EEN8"/>
<sequence>MTGDSESATLQSEETPRRSCDAQGGTQAALHGASEDPEKGRSSIPERSGDWQKRKKVDTGAEFEREENVVVIDFEGPEDVGNPMNWAPRRKWGITAILAGMTFVTTFTSAIFSTSVDLTAKEFQSSTEVMAMGTSLFLLGFTFGPVLWGPTSELYGRRPPLIIGTLVMALFQVGVSVARNNYTILLCRFFAGVFGCAPLAVVGGALSDFWDPVQRGVTVGLYSMCTFVGPVAAPIAGGYIAESYLGWRWTEYLSVIMAVFFWAIAFFFLPETYHPRILQVRARKLRVETGDWAIHAAADEKVINTRIILEKYLTRPVRMLALEPILLFLALFVQTPRLLQIHGILTRPLTRYIGLAYGILYLFFTAYPISFQHQRQWSQGKASLPFLSITIGVIFASTFNTFHTLHSYRARLAAGTATPESRLPPMIVGSLLLPPGLFLWAWTSPPHITPWPQILAGVPMGMGILLIMVNGLNYIVDVYKVNANSAIAANTMVRSLMGAGLSVAAERMYASLGVRWATSLLGFVAVVLGAGPVLFWTFGAKVRGWSRFMEES</sequence>
<dbReference type="SUPFAM" id="SSF103473">
    <property type="entry name" value="MFS general substrate transporter"/>
    <property type="match status" value="1"/>
</dbReference>
<keyword evidence="9" id="KW-1185">Reference proteome</keyword>
<dbReference type="GO" id="GO:0005886">
    <property type="term" value="C:plasma membrane"/>
    <property type="evidence" value="ECO:0007669"/>
    <property type="project" value="TreeGrafter"/>
</dbReference>
<proteinExistence type="predicted"/>
<keyword evidence="4 6" id="KW-0472">Membrane</keyword>
<feature type="transmembrane region" description="Helical" evidence="6">
    <location>
        <begin position="454"/>
        <end position="475"/>
    </location>
</feature>
<keyword evidence="3 6" id="KW-1133">Transmembrane helix</keyword>
<feature type="domain" description="Major facilitator superfamily (MFS) profile" evidence="7">
    <location>
        <begin position="94"/>
        <end position="543"/>
    </location>
</feature>
<evidence type="ECO:0000313" key="9">
    <source>
        <dbReference type="Proteomes" id="UP000664521"/>
    </source>
</evidence>
<protein>
    <recommendedName>
        <fullName evidence="7">Major facilitator superfamily (MFS) profile domain-containing protein</fullName>
    </recommendedName>
</protein>
<feature type="transmembrane region" description="Helical" evidence="6">
    <location>
        <begin position="92"/>
        <end position="116"/>
    </location>
</feature>
<feature type="transmembrane region" description="Helical" evidence="6">
    <location>
        <begin position="160"/>
        <end position="178"/>
    </location>
</feature>
<feature type="compositionally biased region" description="Basic and acidic residues" evidence="5">
    <location>
        <begin position="47"/>
        <end position="59"/>
    </location>
</feature>
<evidence type="ECO:0000256" key="1">
    <source>
        <dbReference type="ARBA" id="ARBA00004141"/>
    </source>
</evidence>
<feature type="transmembrane region" description="Helical" evidence="6">
    <location>
        <begin position="382"/>
        <end position="402"/>
    </location>
</feature>
<feature type="transmembrane region" description="Helical" evidence="6">
    <location>
        <begin position="517"/>
        <end position="539"/>
    </location>
</feature>
<dbReference type="Gene3D" id="1.20.1250.20">
    <property type="entry name" value="MFS general substrate transporter like domains"/>
    <property type="match status" value="1"/>
</dbReference>
<keyword evidence="2 6" id="KW-0812">Transmembrane</keyword>
<dbReference type="GO" id="GO:0022857">
    <property type="term" value="F:transmembrane transporter activity"/>
    <property type="evidence" value="ECO:0007669"/>
    <property type="project" value="InterPro"/>
</dbReference>
<comment type="subcellular location">
    <subcellularLocation>
        <location evidence="1">Membrane</location>
        <topology evidence="1">Multi-pass membrane protein</topology>
    </subcellularLocation>
</comment>
<feature type="transmembrane region" description="Helical" evidence="6">
    <location>
        <begin position="423"/>
        <end position="442"/>
    </location>
</feature>
<dbReference type="PROSITE" id="PS50850">
    <property type="entry name" value="MFS"/>
    <property type="match status" value="1"/>
</dbReference>
<evidence type="ECO:0000256" key="3">
    <source>
        <dbReference type="ARBA" id="ARBA00022989"/>
    </source>
</evidence>
<dbReference type="PANTHER" id="PTHR23502:SF47">
    <property type="entry name" value="MAJOR FACILITATOR SUPERFAMILY (MFS) PROFILE DOMAIN-CONTAINING PROTEIN-RELATED"/>
    <property type="match status" value="1"/>
</dbReference>
<dbReference type="InterPro" id="IPR036259">
    <property type="entry name" value="MFS_trans_sf"/>
</dbReference>
<dbReference type="PANTHER" id="PTHR23502">
    <property type="entry name" value="MAJOR FACILITATOR SUPERFAMILY"/>
    <property type="match status" value="1"/>
</dbReference>
<dbReference type="Pfam" id="PF07690">
    <property type="entry name" value="MFS_1"/>
    <property type="match status" value="1"/>
</dbReference>
<feature type="transmembrane region" description="Helical" evidence="6">
    <location>
        <begin position="319"/>
        <end position="339"/>
    </location>
</feature>
<feature type="transmembrane region" description="Helical" evidence="6">
    <location>
        <begin position="128"/>
        <end position="148"/>
    </location>
</feature>
<feature type="transmembrane region" description="Helical" evidence="6">
    <location>
        <begin position="252"/>
        <end position="269"/>
    </location>
</feature>
<dbReference type="InterPro" id="IPR020846">
    <property type="entry name" value="MFS_dom"/>
</dbReference>
<evidence type="ECO:0000313" key="8">
    <source>
        <dbReference type="EMBL" id="CAF9903268.1"/>
    </source>
</evidence>
<feature type="transmembrane region" description="Helical" evidence="6">
    <location>
        <begin position="351"/>
        <end position="370"/>
    </location>
</feature>
<evidence type="ECO:0000256" key="5">
    <source>
        <dbReference type="SAM" id="MobiDB-lite"/>
    </source>
</evidence>
<feature type="transmembrane region" description="Helical" evidence="6">
    <location>
        <begin position="219"/>
        <end position="240"/>
    </location>
</feature>
<evidence type="ECO:0000256" key="6">
    <source>
        <dbReference type="SAM" id="Phobius"/>
    </source>
</evidence>
<dbReference type="FunFam" id="1.20.1250.20:FF:000011">
    <property type="entry name" value="MFS multidrug transporter, putative"/>
    <property type="match status" value="1"/>
</dbReference>
<dbReference type="CDD" id="cd17323">
    <property type="entry name" value="MFS_Tpo1_MDR_like"/>
    <property type="match status" value="1"/>
</dbReference>
<organism evidence="8 9">
    <name type="scientific">Heterodermia speciosa</name>
    <dbReference type="NCBI Taxonomy" id="116794"/>
    <lineage>
        <taxon>Eukaryota</taxon>
        <taxon>Fungi</taxon>
        <taxon>Dikarya</taxon>
        <taxon>Ascomycota</taxon>
        <taxon>Pezizomycotina</taxon>
        <taxon>Lecanoromycetes</taxon>
        <taxon>OSLEUM clade</taxon>
        <taxon>Lecanoromycetidae</taxon>
        <taxon>Caliciales</taxon>
        <taxon>Physciaceae</taxon>
        <taxon>Heterodermia</taxon>
    </lineage>
</organism>
<comment type="caution">
    <text evidence="8">The sequence shown here is derived from an EMBL/GenBank/DDBJ whole genome shotgun (WGS) entry which is preliminary data.</text>
</comment>
<feature type="transmembrane region" description="Helical" evidence="6">
    <location>
        <begin position="185"/>
        <end position="207"/>
    </location>
</feature>
<dbReference type="InterPro" id="IPR011701">
    <property type="entry name" value="MFS"/>
</dbReference>